<protein>
    <recommendedName>
        <fullName evidence="4">BhlA-like holin</fullName>
    </recommendedName>
</protein>
<comment type="caution">
    <text evidence="2">The sequence shown here is derived from an EMBL/GenBank/DDBJ whole genome shotgun (WGS) entry which is preliminary data.</text>
</comment>
<dbReference type="AlphaFoldDB" id="A0A0Q3TKJ3"/>
<evidence type="ECO:0008006" key="4">
    <source>
        <dbReference type="Google" id="ProtNLM"/>
    </source>
</evidence>
<evidence type="ECO:0000256" key="1">
    <source>
        <dbReference type="SAM" id="Phobius"/>
    </source>
</evidence>
<proteinExistence type="predicted"/>
<feature type="transmembrane region" description="Helical" evidence="1">
    <location>
        <begin position="6"/>
        <end position="24"/>
    </location>
</feature>
<keyword evidence="1" id="KW-0812">Transmembrane</keyword>
<dbReference type="InterPro" id="IPR024405">
    <property type="entry name" value="Phage_BhlA/UviB"/>
</dbReference>
<dbReference type="EMBL" id="LJJC01000004">
    <property type="protein sequence ID" value="KQL54504.1"/>
    <property type="molecule type" value="Genomic_DNA"/>
</dbReference>
<accession>A0A0Q3TKJ3</accession>
<keyword evidence="1" id="KW-1133">Transmembrane helix</keyword>
<keyword evidence="3" id="KW-1185">Reference proteome</keyword>
<evidence type="ECO:0000313" key="2">
    <source>
        <dbReference type="EMBL" id="KQL54504.1"/>
    </source>
</evidence>
<reference evidence="2 3" key="1">
    <citation type="submission" date="2015-09" db="EMBL/GenBank/DDBJ databases">
        <title>Genome sequencing project for genomic taxonomy and phylogenomics of Bacillus-like bacteria.</title>
        <authorList>
            <person name="Liu B."/>
            <person name="Wang J."/>
            <person name="Zhu Y."/>
            <person name="Liu G."/>
            <person name="Chen Q."/>
            <person name="Chen Z."/>
            <person name="Lan J."/>
            <person name="Che J."/>
            <person name="Ge C."/>
            <person name="Shi H."/>
            <person name="Pan Z."/>
            <person name="Liu X."/>
        </authorList>
    </citation>
    <scope>NUCLEOTIDE SEQUENCE [LARGE SCALE GENOMIC DNA]</scope>
    <source>
        <strain evidence="2 3">LMG 18435</strain>
    </source>
</reference>
<keyword evidence="1" id="KW-0472">Membrane</keyword>
<dbReference type="Proteomes" id="UP000051888">
    <property type="component" value="Unassembled WGS sequence"/>
</dbReference>
<dbReference type="RefSeq" id="WP_055740276.1">
    <property type="nucleotide sequence ID" value="NZ_JAAIWL010000008.1"/>
</dbReference>
<organism evidence="2 3">
    <name type="scientific">Heyndrickxia shackletonii</name>
    <dbReference type="NCBI Taxonomy" id="157838"/>
    <lineage>
        <taxon>Bacteria</taxon>
        <taxon>Bacillati</taxon>
        <taxon>Bacillota</taxon>
        <taxon>Bacilli</taxon>
        <taxon>Bacillales</taxon>
        <taxon>Bacillaceae</taxon>
        <taxon>Heyndrickxia</taxon>
    </lineage>
</organism>
<dbReference type="STRING" id="157838.AN964_14015"/>
<dbReference type="OrthoDB" id="2361545at2"/>
<name>A0A0Q3TKJ3_9BACI</name>
<dbReference type="Pfam" id="PF10960">
    <property type="entry name" value="Holin_BhlA"/>
    <property type="match status" value="1"/>
</dbReference>
<gene>
    <name evidence="2" type="ORF">AN964_14015</name>
</gene>
<dbReference type="PATRIC" id="fig|157838.3.peg.3111"/>
<evidence type="ECO:0000313" key="3">
    <source>
        <dbReference type="Proteomes" id="UP000051888"/>
    </source>
</evidence>
<sequence>MDATLTQYFLTQGPFAVLFVWLLYSSRKEGKSREDKLYKTIEDQNEILNKFSNKYDVVISQLTDIKDRLPPR</sequence>